<dbReference type="SUPFAM" id="SSF53756">
    <property type="entry name" value="UDP-Glycosyltransferase/glycogen phosphorylase"/>
    <property type="match status" value="1"/>
</dbReference>
<sequence>MKLFFDARFTRTDRHDGISRYGSCLLAALLEVTRGTEIEVIAIIHDEAQLALLPDTPYVVLNHPMSPAELTIAKRLDALGADVVFSTMQVMGSWGRDHALVLTLHDLIYYAHPQPPADLPAVVRGAWRLYHRAYWPQRLMLDRADAVAVVSRTTARLVAEHALTSRPVHVVPNAVAPPPELPARAPGHDARSLVYMGAFLPYKNVEALIRALAHLPGWTLHLPSRITPARERELRALVPDRARVVFHRGASDEEYAALLDSATALVTASLDEGFGLPVVEAMARGVPVAVSELPIFRELADGVAEFFDPHDPADIAHAVSALSVPEVWAARAQAAQVRAAEFSWESSAEVLLDLARSLHAERTRR</sequence>
<dbReference type="PANTHER" id="PTHR46401">
    <property type="entry name" value="GLYCOSYLTRANSFERASE WBBK-RELATED"/>
    <property type="match status" value="1"/>
</dbReference>
<evidence type="ECO:0000313" key="4">
    <source>
        <dbReference type="EMBL" id="GAA4390124.1"/>
    </source>
</evidence>
<accession>A0ABP8JGE4</accession>
<reference evidence="5" key="1">
    <citation type="journal article" date="2019" name="Int. J. Syst. Evol. Microbiol.">
        <title>The Global Catalogue of Microorganisms (GCM) 10K type strain sequencing project: providing services to taxonomists for standard genome sequencing and annotation.</title>
        <authorList>
            <consortium name="The Broad Institute Genomics Platform"/>
            <consortium name="The Broad Institute Genome Sequencing Center for Infectious Disease"/>
            <person name="Wu L."/>
            <person name="Ma J."/>
        </authorList>
    </citation>
    <scope>NUCLEOTIDE SEQUENCE [LARGE SCALE GENOMIC DNA]</scope>
    <source>
        <strain evidence="5">JCM 17808</strain>
    </source>
</reference>
<keyword evidence="1" id="KW-0328">Glycosyltransferase</keyword>
<gene>
    <name evidence="4" type="ORF">GCM10023167_16360</name>
</gene>
<dbReference type="CDD" id="cd03809">
    <property type="entry name" value="GT4_MtfB-like"/>
    <property type="match status" value="1"/>
</dbReference>
<dbReference type="PANTHER" id="PTHR46401:SF2">
    <property type="entry name" value="GLYCOSYLTRANSFERASE WBBK-RELATED"/>
    <property type="match status" value="1"/>
</dbReference>
<dbReference type="EMBL" id="BAABGL010000010">
    <property type="protein sequence ID" value="GAA4390124.1"/>
    <property type="molecule type" value="Genomic_DNA"/>
</dbReference>
<keyword evidence="2" id="KW-0808">Transferase</keyword>
<comment type="caution">
    <text evidence="4">The sequence shown here is derived from an EMBL/GenBank/DDBJ whole genome shotgun (WGS) entry which is preliminary data.</text>
</comment>
<evidence type="ECO:0000256" key="2">
    <source>
        <dbReference type="ARBA" id="ARBA00022679"/>
    </source>
</evidence>
<dbReference type="RefSeq" id="WP_295688685.1">
    <property type="nucleotide sequence ID" value="NZ_BAABGL010000010.1"/>
</dbReference>
<evidence type="ECO:0000256" key="1">
    <source>
        <dbReference type="ARBA" id="ARBA00022676"/>
    </source>
</evidence>
<keyword evidence="5" id="KW-1185">Reference proteome</keyword>
<protein>
    <recommendedName>
        <fullName evidence="3">Glycosyltransferase subfamily 4-like N-terminal domain-containing protein</fullName>
    </recommendedName>
</protein>
<dbReference type="Proteomes" id="UP001500642">
    <property type="component" value="Unassembled WGS sequence"/>
</dbReference>
<organism evidence="4 5">
    <name type="scientific">Brevibacterium pityocampae</name>
    <dbReference type="NCBI Taxonomy" id="506594"/>
    <lineage>
        <taxon>Bacteria</taxon>
        <taxon>Bacillati</taxon>
        <taxon>Actinomycetota</taxon>
        <taxon>Actinomycetes</taxon>
        <taxon>Micrococcales</taxon>
        <taxon>Brevibacteriaceae</taxon>
        <taxon>Brevibacterium</taxon>
    </lineage>
</organism>
<evidence type="ECO:0000313" key="5">
    <source>
        <dbReference type="Proteomes" id="UP001500642"/>
    </source>
</evidence>
<evidence type="ECO:0000259" key="3">
    <source>
        <dbReference type="Pfam" id="PF13439"/>
    </source>
</evidence>
<proteinExistence type="predicted"/>
<dbReference type="Pfam" id="PF13692">
    <property type="entry name" value="Glyco_trans_1_4"/>
    <property type="match status" value="1"/>
</dbReference>
<dbReference type="Pfam" id="PF13439">
    <property type="entry name" value="Glyco_transf_4"/>
    <property type="match status" value="1"/>
</dbReference>
<dbReference type="Gene3D" id="3.40.50.2000">
    <property type="entry name" value="Glycogen Phosphorylase B"/>
    <property type="match status" value="2"/>
</dbReference>
<feature type="domain" description="Glycosyltransferase subfamily 4-like N-terminal" evidence="3">
    <location>
        <begin position="67"/>
        <end position="175"/>
    </location>
</feature>
<dbReference type="InterPro" id="IPR028098">
    <property type="entry name" value="Glyco_trans_4-like_N"/>
</dbReference>
<name>A0ABP8JGE4_9MICO</name>